<dbReference type="AlphaFoldDB" id="X1JUC9"/>
<protein>
    <submittedName>
        <fullName evidence="1">Uncharacterized protein</fullName>
    </submittedName>
</protein>
<sequence length="132" mass="15155">AVSPWKAIYYYENEEGINLAISYYLMNIGATQNGVTACVSFESNASSVVIEPVVDIRHMYDYSEPEEHFSKALYDGIHIWKDEKCIAIRTVNECEVRTWKKKTEWWYKLGSGFREKTDGGVVFKGEIKKPAS</sequence>
<evidence type="ECO:0000313" key="1">
    <source>
        <dbReference type="EMBL" id="GAH97687.1"/>
    </source>
</evidence>
<accession>X1JUC9</accession>
<reference evidence="1" key="1">
    <citation type="journal article" date="2014" name="Front. Microbiol.">
        <title>High frequency of phylogenetically diverse reductive dehalogenase-homologous genes in deep subseafloor sedimentary metagenomes.</title>
        <authorList>
            <person name="Kawai M."/>
            <person name="Futagami T."/>
            <person name="Toyoda A."/>
            <person name="Takaki Y."/>
            <person name="Nishi S."/>
            <person name="Hori S."/>
            <person name="Arai W."/>
            <person name="Tsubouchi T."/>
            <person name="Morono Y."/>
            <person name="Uchiyama I."/>
            <person name="Ito T."/>
            <person name="Fujiyama A."/>
            <person name="Inagaki F."/>
            <person name="Takami H."/>
        </authorList>
    </citation>
    <scope>NUCLEOTIDE SEQUENCE</scope>
    <source>
        <strain evidence="1">Expedition CK06-06</strain>
    </source>
</reference>
<proteinExistence type="predicted"/>
<gene>
    <name evidence="1" type="ORF">S03H2_69470</name>
</gene>
<name>X1JUC9_9ZZZZ</name>
<organism evidence="1">
    <name type="scientific">marine sediment metagenome</name>
    <dbReference type="NCBI Taxonomy" id="412755"/>
    <lineage>
        <taxon>unclassified sequences</taxon>
        <taxon>metagenomes</taxon>
        <taxon>ecological metagenomes</taxon>
    </lineage>
</organism>
<comment type="caution">
    <text evidence="1">The sequence shown here is derived from an EMBL/GenBank/DDBJ whole genome shotgun (WGS) entry which is preliminary data.</text>
</comment>
<dbReference type="EMBL" id="BARU01045908">
    <property type="protein sequence ID" value="GAH97687.1"/>
    <property type="molecule type" value="Genomic_DNA"/>
</dbReference>
<feature type="non-terminal residue" evidence="1">
    <location>
        <position position="1"/>
    </location>
</feature>